<feature type="compositionally biased region" description="Polar residues" evidence="6">
    <location>
        <begin position="349"/>
        <end position="358"/>
    </location>
</feature>
<dbReference type="NCBIfam" id="TIGR01557">
    <property type="entry name" value="myb_SHAQKYF"/>
    <property type="match status" value="1"/>
</dbReference>
<evidence type="ECO:0000259" key="8">
    <source>
        <dbReference type="PROSITE" id="PS51293"/>
    </source>
</evidence>
<dbReference type="Pfam" id="PF00249">
    <property type="entry name" value="Myb_DNA-binding"/>
    <property type="match status" value="1"/>
</dbReference>
<comment type="caution">
    <text evidence="10">The sequence shown here is derived from an EMBL/GenBank/DDBJ whole genome shotgun (WGS) entry which is preliminary data.</text>
</comment>
<dbReference type="InterPro" id="IPR017930">
    <property type="entry name" value="Myb_dom"/>
</dbReference>
<reference evidence="10" key="1">
    <citation type="submission" date="2023-05" db="EMBL/GenBank/DDBJ databases">
        <title>Nepenthes gracilis genome sequencing.</title>
        <authorList>
            <person name="Fukushima K."/>
        </authorList>
    </citation>
    <scope>NUCLEOTIDE SEQUENCE</scope>
    <source>
        <strain evidence="10">SING2019-196</strain>
    </source>
</reference>
<organism evidence="10 11">
    <name type="scientific">Nepenthes gracilis</name>
    <name type="common">Slender pitcher plant</name>
    <dbReference type="NCBI Taxonomy" id="150966"/>
    <lineage>
        <taxon>Eukaryota</taxon>
        <taxon>Viridiplantae</taxon>
        <taxon>Streptophyta</taxon>
        <taxon>Embryophyta</taxon>
        <taxon>Tracheophyta</taxon>
        <taxon>Spermatophyta</taxon>
        <taxon>Magnoliopsida</taxon>
        <taxon>eudicotyledons</taxon>
        <taxon>Gunneridae</taxon>
        <taxon>Pentapetalae</taxon>
        <taxon>Caryophyllales</taxon>
        <taxon>Nepenthaceae</taxon>
        <taxon>Nepenthes</taxon>
    </lineage>
</organism>
<comment type="subcellular location">
    <subcellularLocation>
        <location evidence="1">Nucleus</location>
    </subcellularLocation>
</comment>
<dbReference type="GO" id="GO:0006355">
    <property type="term" value="P:regulation of DNA-templated transcription"/>
    <property type="evidence" value="ECO:0007669"/>
    <property type="project" value="UniProtKB-ARBA"/>
</dbReference>
<dbReference type="InterPro" id="IPR009057">
    <property type="entry name" value="Homeodomain-like_sf"/>
</dbReference>
<keyword evidence="5" id="KW-0539">Nucleus</keyword>
<evidence type="ECO:0000256" key="5">
    <source>
        <dbReference type="ARBA" id="ARBA00023242"/>
    </source>
</evidence>
<keyword evidence="2" id="KW-0805">Transcription regulation</keyword>
<feature type="region of interest" description="Disordered" evidence="6">
    <location>
        <begin position="218"/>
        <end position="239"/>
    </location>
</feature>
<dbReference type="GO" id="GO:0005634">
    <property type="term" value="C:nucleus"/>
    <property type="evidence" value="ECO:0007669"/>
    <property type="project" value="UniProtKB-SubCell"/>
</dbReference>
<dbReference type="InterPro" id="IPR017884">
    <property type="entry name" value="SANT_dom"/>
</dbReference>
<keyword evidence="4" id="KW-0804">Transcription</keyword>
<evidence type="ECO:0000256" key="1">
    <source>
        <dbReference type="ARBA" id="ARBA00004123"/>
    </source>
</evidence>
<dbReference type="PROSITE" id="PS50090">
    <property type="entry name" value="MYB_LIKE"/>
    <property type="match status" value="1"/>
</dbReference>
<evidence type="ECO:0000259" key="7">
    <source>
        <dbReference type="PROSITE" id="PS50090"/>
    </source>
</evidence>
<dbReference type="InterPro" id="IPR006447">
    <property type="entry name" value="Myb_dom_plants"/>
</dbReference>
<dbReference type="GO" id="GO:0009723">
    <property type="term" value="P:response to ethylene"/>
    <property type="evidence" value="ECO:0007669"/>
    <property type="project" value="TreeGrafter"/>
</dbReference>
<evidence type="ECO:0000313" key="10">
    <source>
        <dbReference type="EMBL" id="GMH14250.1"/>
    </source>
</evidence>
<sequence length="358" mass="38487">MPRRCSHCSNNGHNSRTCASRRCGGGGGGSGIGGGLKLFGVSLTDGSLIKKSASMGNLSHYHSSSSAAASPNPGSPSDILREPAHLPDGYLSDDPNHASCSSNRSSERKKGVPWTEEEHRLFLIGLKKLGKGDWRGIARQYVVSRTPTQVASHAQKHFIRQSNANRRKRRSSLFDMVPDMVTDAQPAAEVKPLPSPQAIEPVHPNSLPSLDLRLSTEAKPMEADDSDEPVKESPETVSFPGEFPPVIPTFFPAYISIPYPFWQHTAALPEEDNRSGTSHHEVLKPTPVLQKAPVDVHELVGMSHLNLSDTKSSRRSPPLPTLSLLGAPSTRSAFHARSSASVTRPGLSKGTNSAIKAV</sequence>
<dbReference type="InterPro" id="IPR052245">
    <property type="entry name" value="Plant_Stress_Dev_TF"/>
</dbReference>
<name>A0AAD3XS74_NEPGR</name>
<feature type="domain" description="Myb-like" evidence="7">
    <location>
        <begin position="106"/>
        <end position="158"/>
    </location>
</feature>
<dbReference type="GO" id="GO:0009739">
    <property type="term" value="P:response to gibberellin"/>
    <property type="evidence" value="ECO:0007669"/>
    <property type="project" value="TreeGrafter"/>
</dbReference>
<evidence type="ECO:0000259" key="9">
    <source>
        <dbReference type="PROSITE" id="PS51294"/>
    </source>
</evidence>
<evidence type="ECO:0000256" key="4">
    <source>
        <dbReference type="ARBA" id="ARBA00023163"/>
    </source>
</evidence>
<dbReference type="Gene3D" id="1.10.10.60">
    <property type="entry name" value="Homeodomain-like"/>
    <property type="match status" value="1"/>
</dbReference>
<proteinExistence type="predicted"/>
<evidence type="ECO:0000256" key="2">
    <source>
        <dbReference type="ARBA" id="ARBA00023015"/>
    </source>
</evidence>
<dbReference type="EMBL" id="BSYO01000013">
    <property type="protein sequence ID" value="GMH14250.1"/>
    <property type="molecule type" value="Genomic_DNA"/>
</dbReference>
<dbReference type="FunFam" id="1.10.10.60:FF:000009">
    <property type="entry name" value="transcription factor MYB1R1"/>
    <property type="match status" value="1"/>
</dbReference>
<dbReference type="SUPFAM" id="SSF46689">
    <property type="entry name" value="Homeodomain-like"/>
    <property type="match status" value="1"/>
</dbReference>
<dbReference type="CDD" id="cd00167">
    <property type="entry name" value="SANT"/>
    <property type="match status" value="1"/>
</dbReference>
<dbReference type="GO" id="GO:0003677">
    <property type="term" value="F:DNA binding"/>
    <property type="evidence" value="ECO:0007669"/>
    <property type="project" value="UniProtKB-KW"/>
</dbReference>
<protein>
    <submittedName>
        <fullName evidence="10">Uncharacterized protein</fullName>
    </submittedName>
</protein>
<dbReference type="InterPro" id="IPR001005">
    <property type="entry name" value="SANT/Myb"/>
</dbReference>
<feature type="region of interest" description="Disordered" evidence="6">
    <location>
        <begin position="59"/>
        <end position="114"/>
    </location>
</feature>
<feature type="domain" description="SANT" evidence="8">
    <location>
        <begin position="114"/>
        <end position="162"/>
    </location>
</feature>
<accession>A0AAD3XS74</accession>
<dbReference type="Proteomes" id="UP001279734">
    <property type="component" value="Unassembled WGS sequence"/>
</dbReference>
<feature type="domain" description="HTH myb-type" evidence="9">
    <location>
        <begin position="106"/>
        <end position="162"/>
    </location>
</feature>
<feature type="compositionally biased region" description="Low complexity" evidence="6">
    <location>
        <begin position="63"/>
        <end position="77"/>
    </location>
</feature>
<keyword evidence="3" id="KW-0238">DNA-binding</keyword>
<dbReference type="PROSITE" id="PS51294">
    <property type="entry name" value="HTH_MYB"/>
    <property type="match status" value="1"/>
</dbReference>
<dbReference type="SMART" id="SM00717">
    <property type="entry name" value="SANT"/>
    <property type="match status" value="1"/>
</dbReference>
<dbReference type="PANTHER" id="PTHR44191:SF4">
    <property type="entry name" value="OS01G0187900 PROTEIN"/>
    <property type="match status" value="1"/>
</dbReference>
<evidence type="ECO:0000256" key="6">
    <source>
        <dbReference type="SAM" id="MobiDB-lite"/>
    </source>
</evidence>
<dbReference type="PROSITE" id="PS51293">
    <property type="entry name" value="SANT"/>
    <property type="match status" value="1"/>
</dbReference>
<feature type="compositionally biased region" description="Basic and acidic residues" evidence="6">
    <location>
        <begin position="105"/>
        <end position="114"/>
    </location>
</feature>
<dbReference type="AlphaFoldDB" id="A0AAD3XS74"/>
<evidence type="ECO:0000256" key="3">
    <source>
        <dbReference type="ARBA" id="ARBA00023125"/>
    </source>
</evidence>
<keyword evidence="11" id="KW-1185">Reference proteome</keyword>
<evidence type="ECO:0000313" key="11">
    <source>
        <dbReference type="Proteomes" id="UP001279734"/>
    </source>
</evidence>
<feature type="compositionally biased region" description="Low complexity" evidence="6">
    <location>
        <begin position="321"/>
        <end position="330"/>
    </location>
</feature>
<feature type="region of interest" description="Disordered" evidence="6">
    <location>
        <begin position="305"/>
        <end position="358"/>
    </location>
</feature>
<feature type="compositionally biased region" description="Basic and acidic residues" evidence="6">
    <location>
        <begin position="218"/>
        <end position="234"/>
    </location>
</feature>
<gene>
    <name evidence="10" type="ORF">Nepgr_016091</name>
</gene>
<dbReference type="PANTHER" id="PTHR44191">
    <property type="entry name" value="TRANSCRIPTION FACTOR KUA1"/>
    <property type="match status" value="1"/>
</dbReference>